<evidence type="ECO:0000313" key="1">
    <source>
        <dbReference type="EMBL" id="DAE24231.1"/>
    </source>
</evidence>
<dbReference type="EMBL" id="BK015770">
    <property type="protein sequence ID" value="DAE24231.1"/>
    <property type="molecule type" value="Genomic_DNA"/>
</dbReference>
<proteinExistence type="predicted"/>
<sequence length="191" mass="21387">MAGQDETVKITDETEVTTTELAAVLGVTARRVQQLAQDGTVPTCRKGHFLLADSVQRYIKLQSDGGMTETERETAKKLEAMRRQSEATMKASKATIAKLEAEELKGTMHRSEDVAAMTEDLIYTIRGALLALPGRLAVDAVAAATPAEAAEIIRKEVHKIMRELATYRYDPKKYDERVRERMDWSERDDDE</sequence>
<reference evidence="1" key="1">
    <citation type="journal article" date="2021" name="Proc. Natl. Acad. Sci. U.S.A.">
        <title>A Catalog of Tens of Thousands of Viruses from Human Metagenomes Reveals Hidden Associations with Chronic Diseases.</title>
        <authorList>
            <person name="Tisza M.J."/>
            <person name="Buck C.B."/>
        </authorList>
    </citation>
    <scope>NUCLEOTIDE SEQUENCE</scope>
    <source>
        <strain evidence="1">CtNZz8</strain>
    </source>
</reference>
<organism evidence="1">
    <name type="scientific">Caudovirales sp. ctNZz8</name>
    <dbReference type="NCBI Taxonomy" id="2826772"/>
    <lineage>
        <taxon>Viruses</taxon>
        <taxon>Duplodnaviria</taxon>
        <taxon>Heunggongvirae</taxon>
        <taxon>Uroviricota</taxon>
        <taxon>Caudoviricetes</taxon>
    </lineage>
</organism>
<protein>
    <submittedName>
        <fullName evidence="1">Uncharacterized protein</fullName>
    </submittedName>
</protein>
<name>A0A8S5QYA3_9CAUD</name>
<accession>A0A8S5QYA3</accession>